<dbReference type="Gene3D" id="3.30.70.1620">
    <property type="match status" value="1"/>
</dbReference>
<evidence type="ECO:0000256" key="11">
    <source>
        <dbReference type="PIRNR" id="PIRNR005719"/>
    </source>
</evidence>
<keyword evidence="9 11" id="KW-0539">Nucleus</keyword>
<keyword evidence="3" id="KW-0132">Cell division</keyword>
<dbReference type="EMBL" id="JAUCMV010000001">
    <property type="protein sequence ID" value="KAK0422597.1"/>
    <property type="molecule type" value="Genomic_DNA"/>
</dbReference>
<dbReference type="PIRSF" id="PIRSF005719">
    <property type="entry name" value="SMC"/>
    <property type="match status" value="1"/>
</dbReference>
<evidence type="ECO:0000256" key="8">
    <source>
        <dbReference type="ARBA" id="ARBA00023067"/>
    </source>
</evidence>
<evidence type="ECO:0000256" key="7">
    <source>
        <dbReference type="ARBA" id="ARBA00023054"/>
    </source>
</evidence>
<feature type="domain" description="SMC hinge" evidence="13">
    <location>
        <begin position="521"/>
        <end position="641"/>
    </location>
</feature>
<evidence type="ECO:0000256" key="3">
    <source>
        <dbReference type="ARBA" id="ARBA00022618"/>
    </source>
</evidence>
<keyword evidence="5" id="KW-0498">Mitosis</keyword>
<keyword evidence="10" id="KW-0131">Cell cycle</keyword>
<keyword evidence="4" id="KW-0547">Nucleotide-binding</keyword>
<dbReference type="SUPFAM" id="SSF52540">
    <property type="entry name" value="P-loop containing nucleoside triphosphate hydrolases"/>
    <property type="match status" value="1"/>
</dbReference>
<evidence type="ECO:0000256" key="9">
    <source>
        <dbReference type="ARBA" id="ARBA00023242"/>
    </source>
</evidence>
<comment type="subcellular location">
    <subcellularLocation>
        <location evidence="1 11">Nucleus</location>
    </subcellularLocation>
</comment>
<dbReference type="InterPro" id="IPR036277">
    <property type="entry name" value="SMC_hinge_sf"/>
</dbReference>
<evidence type="ECO:0000313" key="14">
    <source>
        <dbReference type="EMBL" id="KAK0422597.1"/>
    </source>
</evidence>
<dbReference type="GO" id="GO:0016887">
    <property type="term" value="F:ATP hydrolysis activity"/>
    <property type="evidence" value="ECO:0007669"/>
    <property type="project" value="InterPro"/>
</dbReference>
<organism evidence="14 15">
    <name type="scientific">Steinernema hermaphroditum</name>
    <dbReference type="NCBI Taxonomy" id="289476"/>
    <lineage>
        <taxon>Eukaryota</taxon>
        <taxon>Metazoa</taxon>
        <taxon>Ecdysozoa</taxon>
        <taxon>Nematoda</taxon>
        <taxon>Chromadorea</taxon>
        <taxon>Rhabditida</taxon>
        <taxon>Tylenchina</taxon>
        <taxon>Panagrolaimomorpha</taxon>
        <taxon>Strongyloidoidea</taxon>
        <taxon>Steinernematidae</taxon>
        <taxon>Steinernema</taxon>
    </lineage>
</organism>
<dbReference type="Pfam" id="PF02463">
    <property type="entry name" value="SMC_N"/>
    <property type="match status" value="1"/>
</dbReference>
<comment type="caution">
    <text evidence="14">The sequence shown here is derived from an EMBL/GenBank/DDBJ whole genome shotgun (WGS) entry which is preliminary data.</text>
</comment>
<evidence type="ECO:0000256" key="4">
    <source>
        <dbReference type="ARBA" id="ARBA00022741"/>
    </source>
</evidence>
<dbReference type="GO" id="GO:0051301">
    <property type="term" value="P:cell division"/>
    <property type="evidence" value="ECO:0007669"/>
    <property type="project" value="UniProtKB-KW"/>
</dbReference>
<evidence type="ECO:0000259" key="13">
    <source>
        <dbReference type="SMART" id="SM00968"/>
    </source>
</evidence>
<dbReference type="Gene3D" id="1.20.1060.20">
    <property type="match status" value="1"/>
</dbReference>
<proteinExistence type="inferred from homology"/>
<feature type="coiled-coil region" evidence="12">
    <location>
        <begin position="732"/>
        <end position="924"/>
    </location>
</feature>
<dbReference type="GO" id="GO:0005634">
    <property type="term" value="C:nucleus"/>
    <property type="evidence" value="ECO:0007669"/>
    <property type="project" value="UniProtKB-SubCell"/>
</dbReference>
<dbReference type="Gene3D" id="3.40.50.300">
    <property type="entry name" value="P-loop containing nucleotide triphosphate hydrolases"/>
    <property type="match status" value="2"/>
</dbReference>
<keyword evidence="6" id="KW-0067">ATP-binding</keyword>
<dbReference type="SUPFAM" id="SSF57997">
    <property type="entry name" value="Tropomyosin"/>
    <property type="match status" value="1"/>
</dbReference>
<protein>
    <recommendedName>
        <fullName evidence="11">Structural maintenance of chromosomes protein</fullName>
    </recommendedName>
</protein>
<evidence type="ECO:0000313" key="15">
    <source>
        <dbReference type="Proteomes" id="UP001175271"/>
    </source>
</evidence>
<feature type="coiled-coil region" evidence="12">
    <location>
        <begin position="963"/>
        <end position="1019"/>
    </location>
</feature>
<dbReference type="CDD" id="cd03273">
    <property type="entry name" value="ABC_SMC2_euk"/>
    <property type="match status" value="1"/>
</dbReference>
<gene>
    <name evidence="14" type="ORF">QR680_007660</name>
</gene>
<dbReference type="SUPFAM" id="SSF75553">
    <property type="entry name" value="Smc hinge domain"/>
    <property type="match status" value="1"/>
</dbReference>
<accession>A0AA39M6B6</accession>
<name>A0AA39M6B6_9BILA</name>
<evidence type="ECO:0000256" key="12">
    <source>
        <dbReference type="SAM" id="Coils"/>
    </source>
</evidence>
<keyword evidence="7 12" id="KW-0175">Coiled coil</keyword>
<evidence type="ECO:0000256" key="6">
    <source>
        <dbReference type="ARBA" id="ARBA00022840"/>
    </source>
</evidence>
<feature type="coiled-coil region" evidence="12">
    <location>
        <begin position="430"/>
        <end position="502"/>
    </location>
</feature>
<dbReference type="InterPro" id="IPR024704">
    <property type="entry name" value="SMC"/>
</dbReference>
<evidence type="ECO:0000256" key="1">
    <source>
        <dbReference type="ARBA" id="ARBA00004123"/>
    </source>
</evidence>
<dbReference type="InterPro" id="IPR027417">
    <property type="entry name" value="P-loop_NTPase"/>
</dbReference>
<dbReference type="InterPro" id="IPR027120">
    <property type="entry name" value="Smc2_ABC"/>
</dbReference>
<reference evidence="14" key="1">
    <citation type="submission" date="2023-06" db="EMBL/GenBank/DDBJ databases">
        <title>Genomic analysis of the entomopathogenic nematode Steinernema hermaphroditum.</title>
        <authorList>
            <person name="Schwarz E.M."/>
            <person name="Heppert J.K."/>
            <person name="Baniya A."/>
            <person name="Schwartz H.T."/>
            <person name="Tan C.-H."/>
            <person name="Antoshechkin I."/>
            <person name="Sternberg P.W."/>
            <person name="Goodrich-Blair H."/>
            <person name="Dillman A.R."/>
        </authorList>
    </citation>
    <scope>NUCLEOTIDE SEQUENCE</scope>
    <source>
        <strain evidence="14">PS9179</strain>
        <tissue evidence="14">Whole animal</tissue>
    </source>
</reference>
<dbReference type="GO" id="GO:0005694">
    <property type="term" value="C:chromosome"/>
    <property type="evidence" value="ECO:0007669"/>
    <property type="project" value="InterPro"/>
</dbReference>
<keyword evidence="15" id="KW-1185">Reference proteome</keyword>
<dbReference type="InterPro" id="IPR010935">
    <property type="entry name" value="SMC_hinge"/>
</dbReference>
<feature type="coiled-coil region" evidence="12">
    <location>
        <begin position="267"/>
        <end position="372"/>
    </location>
</feature>
<evidence type="ECO:0000256" key="10">
    <source>
        <dbReference type="ARBA" id="ARBA00023306"/>
    </source>
</evidence>
<dbReference type="GO" id="GO:0030261">
    <property type="term" value="P:chromosome condensation"/>
    <property type="evidence" value="ECO:0007669"/>
    <property type="project" value="UniProtKB-KW"/>
</dbReference>
<keyword evidence="8" id="KW-0226">DNA condensation</keyword>
<dbReference type="AlphaFoldDB" id="A0AA39M6B6"/>
<dbReference type="Pfam" id="PF06470">
    <property type="entry name" value="SMC_hinge"/>
    <property type="match status" value="1"/>
</dbReference>
<dbReference type="InterPro" id="IPR003395">
    <property type="entry name" value="RecF/RecN/SMC_N"/>
</dbReference>
<evidence type="ECO:0000256" key="5">
    <source>
        <dbReference type="ARBA" id="ARBA00022776"/>
    </source>
</evidence>
<dbReference type="GO" id="GO:0032991">
    <property type="term" value="C:protein-containing complex"/>
    <property type="evidence" value="ECO:0007669"/>
    <property type="project" value="UniProtKB-ARBA"/>
</dbReference>
<sequence length="1176" mass="134148">MRIKRIEIDGFKSYATRQVIEGFDAEFNAITGLNGSGKSNILDSICFVLGISNLSQVRALSLSDLVYKHGQAGITKATVTITFDNNNPDLRPLGYENCKEIVIRRQVVVNGRNNYTINGFPATNQRAADLFRSVGLNINNPHFLIMQGRITKVLNMKPMEILGMIEEAAGVRLLDAKKMNCQKTIEKKEATMSEIHRVMSEDIQPKINALKDDKKNYMEYERLMRENEILHRKVIASEFVECEETRKMYLAKKDPVLEEIKQIEASIHENNGRIEEISTEHREVEQERAKLQQDVLSSLQDKVQETAKNFTTMQAEKKDKTDNIKTLETTLNRKRKDIDSDRSYLEKKKAELQKLERDFGDEEQRGKDAEEAVNLARKKIETLAKGMMLDDQGQAVTLEGQLTATRSAIAESETKIKTTEMRLKQIEPTLKKKQMELKNFADDERTANEEIVKLEKNLADAQKSVDSVRYAEGTWERIDDERRQLVAEKRQMLRDRDDLANRYRRYIAVDFRSPQPNFDRNLVKGTVAANISVKDPKFAVAIEVVAGGALANIIVQHPNVGRDLLHNKCFNQRVTFIPLENLTFGELSRDKIALAKKLVGDENVHPALDLLDYDPALTPAIKKVFANTFVCSTMDIANKLAFHPQLMTRCVTLGGEDYKSTGQLTGGARSARSTVLPDLATYRELEERLRGIDGRCQEVEVQLREAAAEQQKFSQAKNILTTVQGRLESLRERLKTSRVQMLRNDIEQLEQEIPLCRQERDEAKTRIAEAKEKLKDLELNKKNEKEFREKQKKSAQKELKDAEEAFRKMRDAYEGAQTQLASMRSEIEELGSELVASEAELEKMSEQLAAAKSDFENFAQKLEDAKKSQAEAKKEHEEILSGVREMENKIRKFNKETDLLQKSNVELQQKKEAHENEVKDMLHQAELWGRKGVTLEKKHPWISEDKAFFGRAESRYDFGGMSYEDLKAEYDERQERIEVLKKIVKPSAMQTLNLAEEQHSLLEKQVDAIKRDREKLLKALQTMDTRKENEILRAHRQINKDFGSIYATLLPGALAKLEPPSGFKNALGGLEVKVAFNGKWKESLQELSGGQRSLVALSLVLAMLKFSPAPLYILDEVDAALDMSHTQNIGRMIKEHFNQSQFVVVSLKEGMFNHANVLFRTKFVDGTSTVARTCNV</sequence>
<dbReference type="Proteomes" id="UP001175271">
    <property type="component" value="Unassembled WGS sequence"/>
</dbReference>
<evidence type="ECO:0000256" key="2">
    <source>
        <dbReference type="ARBA" id="ARBA00005231"/>
    </source>
</evidence>
<dbReference type="SMART" id="SM00968">
    <property type="entry name" value="SMC_hinge"/>
    <property type="match status" value="1"/>
</dbReference>
<dbReference type="PANTHER" id="PTHR43977">
    <property type="entry name" value="STRUCTURAL MAINTENANCE OF CHROMOSOMES PROTEIN 3"/>
    <property type="match status" value="1"/>
</dbReference>
<dbReference type="GO" id="GO:0005524">
    <property type="term" value="F:ATP binding"/>
    <property type="evidence" value="ECO:0007669"/>
    <property type="project" value="UniProtKB-KW"/>
</dbReference>
<comment type="similarity">
    <text evidence="2">Belongs to the SMC family. SMC2 subfamily.</text>
</comment>